<dbReference type="EMBL" id="LYRP01000001">
    <property type="protein sequence ID" value="OAT78470.1"/>
    <property type="molecule type" value="Genomic_DNA"/>
</dbReference>
<dbReference type="Pfam" id="PF06048">
    <property type="entry name" value="DUF927"/>
    <property type="match status" value="1"/>
</dbReference>
<reference evidence="3" key="1">
    <citation type="submission" date="2016-05" db="EMBL/GenBank/DDBJ databases">
        <authorList>
            <person name="Behera P."/>
            <person name="Vaishampayan P."/>
            <person name="Singh N."/>
            <person name="Raina V."/>
            <person name="Suar M."/>
            <person name="Pattnaik A."/>
            <person name="Rastogi G."/>
        </authorList>
    </citation>
    <scope>NUCLEOTIDE SEQUENCE [LARGE SCALE GENOMIC DNA]</scope>
    <source>
        <strain evidence="3">MP23</strain>
    </source>
</reference>
<evidence type="ECO:0000313" key="3">
    <source>
        <dbReference type="Proteomes" id="UP000078225"/>
    </source>
</evidence>
<proteinExistence type="predicted"/>
<dbReference type="InterPro" id="IPR009270">
    <property type="entry name" value="DUF927"/>
</dbReference>
<dbReference type="RefSeq" id="WP_064594026.1">
    <property type="nucleotide sequence ID" value="NZ_LYRP01000001.1"/>
</dbReference>
<dbReference type="GO" id="GO:0004386">
    <property type="term" value="F:helicase activity"/>
    <property type="evidence" value="ECO:0007669"/>
    <property type="project" value="UniProtKB-KW"/>
</dbReference>
<evidence type="ECO:0000259" key="1">
    <source>
        <dbReference type="Pfam" id="PF06048"/>
    </source>
</evidence>
<dbReference type="STRING" id="1691903.A9B99_01685"/>
<dbReference type="OrthoDB" id="784829at2"/>
<keyword evidence="2" id="KW-0547">Nucleotide-binding</keyword>
<protein>
    <submittedName>
        <fullName evidence="2">DNA/RNA helicase</fullName>
    </submittedName>
</protein>
<feature type="domain" description="DUF927" evidence="1">
    <location>
        <begin position="35"/>
        <end position="269"/>
    </location>
</feature>
<accession>A0A1B7L878</accession>
<organism evidence="2 3">
    <name type="scientific">Mangrovibacter phragmitis</name>
    <dbReference type="NCBI Taxonomy" id="1691903"/>
    <lineage>
        <taxon>Bacteria</taxon>
        <taxon>Pseudomonadati</taxon>
        <taxon>Pseudomonadota</taxon>
        <taxon>Gammaproteobacteria</taxon>
        <taxon>Enterobacterales</taxon>
        <taxon>Enterobacteriaceae</taxon>
        <taxon>Mangrovibacter</taxon>
    </lineage>
</organism>
<keyword evidence="2" id="KW-0067">ATP-binding</keyword>
<dbReference type="Proteomes" id="UP000078225">
    <property type="component" value="Unassembled WGS sequence"/>
</dbReference>
<gene>
    <name evidence="2" type="ORF">A9B99_01685</name>
</gene>
<keyword evidence="3" id="KW-1185">Reference proteome</keyword>
<sequence>MKEYKEILNNKKEKLFVTLLARTKISESCPVAYRLIKITDFQEMESTRVLVPAKALISVLELKKTLLTCGHNPNVTKEYWIQAHQEVIKETDKIITLCYKPGFYGDVYLRVNDIVIGKVKGDKPVLHPGAKNHLSVEDKQETLKLWKMNVAPYALYSSRIMLALCCGFSGFLLKLSGMEGGGFHLWGMSSIGKTSSAYMLASLAGSPKDIVVLWNNTDKGLEEIAVAHNDSYLVLDESKLLDKDVLAAAKIMQNRVYTLSGGKGKTRSAMYENKVAEWQVSIFSTGECSLQQLAASGNVERLEGENVRVIDVNADAGAEMGIFESLPDGINSSNELVHAIKDATHRYYGSAKPAFLKRLVADIQDDRESVKRKLEKGIEFFLNKHQVDRNSGIQVRIAKRFAIAYVAGSMAVKYGVLPFTKQDVMKGISTCYLDSLEVVLSEPEVMKSPLGRSFDAIIDFIKKDDLLNLIGNDRVTQTAIKKATVIIHKVKGRTVYAVDKDLVHNCLPKSQRKGILTLLTKQGVLLSDTNKEYSTIQIIYKRKQVGRRYCFVCSKFDKFMTE</sequence>
<keyword evidence="2" id="KW-0378">Hydrolase</keyword>
<comment type="caution">
    <text evidence="2">The sequence shown here is derived from an EMBL/GenBank/DDBJ whole genome shotgun (WGS) entry which is preliminary data.</text>
</comment>
<evidence type="ECO:0000313" key="2">
    <source>
        <dbReference type="EMBL" id="OAT78470.1"/>
    </source>
</evidence>
<dbReference type="AlphaFoldDB" id="A0A1B7L878"/>
<keyword evidence="2" id="KW-0347">Helicase</keyword>
<name>A0A1B7L878_9ENTR</name>